<feature type="compositionally biased region" description="Basic and acidic residues" evidence="3">
    <location>
        <begin position="141"/>
        <end position="151"/>
    </location>
</feature>
<dbReference type="Pfam" id="PF00486">
    <property type="entry name" value="Trans_reg_C"/>
    <property type="match status" value="1"/>
</dbReference>
<dbReference type="InterPro" id="IPR001867">
    <property type="entry name" value="OmpR/PhoB-type_DNA-bd"/>
</dbReference>
<evidence type="ECO:0000259" key="5">
    <source>
        <dbReference type="PROSITE" id="PS51755"/>
    </source>
</evidence>
<evidence type="ECO:0000313" key="7">
    <source>
        <dbReference type="Proteomes" id="UP000304912"/>
    </source>
</evidence>
<dbReference type="Gene3D" id="1.25.40.10">
    <property type="entry name" value="Tetratricopeptide repeat domain"/>
    <property type="match status" value="2"/>
</dbReference>
<dbReference type="EMBL" id="CP039852">
    <property type="protein sequence ID" value="QCZ92607.1"/>
    <property type="molecule type" value="Genomic_DNA"/>
</dbReference>
<dbReference type="GO" id="GO:0006355">
    <property type="term" value="P:regulation of DNA-templated transcription"/>
    <property type="evidence" value="ECO:0007669"/>
    <property type="project" value="InterPro"/>
</dbReference>
<dbReference type="KEGG" id="salk:FBQ74_03590"/>
<protein>
    <submittedName>
        <fullName evidence="6">Tetratricopeptide repeat protein</fullName>
    </submittedName>
</protein>
<dbReference type="Pfam" id="PF13181">
    <property type="entry name" value="TPR_8"/>
    <property type="match status" value="1"/>
</dbReference>
<keyword evidence="1 2" id="KW-0238">DNA-binding</keyword>
<dbReference type="Gene3D" id="1.10.10.10">
    <property type="entry name" value="Winged helix-like DNA-binding domain superfamily/Winged helix DNA-binding domain"/>
    <property type="match status" value="1"/>
</dbReference>
<feature type="domain" description="OmpR/PhoB-type" evidence="5">
    <location>
        <begin position="2"/>
        <end position="99"/>
    </location>
</feature>
<feature type="DNA-binding region" description="OmpR/PhoB-type" evidence="2">
    <location>
        <begin position="2"/>
        <end position="99"/>
    </location>
</feature>
<proteinExistence type="predicted"/>
<dbReference type="PROSITE" id="PS51755">
    <property type="entry name" value="OMPR_PHOB"/>
    <property type="match status" value="1"/>
</dbReference>
<dbReference type="OrthoDB" id="8430416at2"/>
<dbReference type="Gene3D" id="3.40.50.10070">
    <property type="entry name" value="TolB, N-terminal domain"/>
    <property type="match status" value="1"/>
</dbReference>
<accession>A0A5B7YA05</accession>
<dbReference type="InterPro" id="IPR036388">
    <property type="entry name" value="WH-like_DNA-bd_sf"/>
</dbReference>
<dbReference type="GO" id="GO:0003677">
    <property type="term" value="F:DNA binding"/>
    <property type="evidence" value="ECO:0007669"/>
    <property type="project" value="UniProtKB-UniRule"/>
</dbReference>
<gene>
    <name evidence="6" type="ORF">FBQ74_03590</name>
</gene>
<evidence type="ECO:0000256" key="4">
    <source>
        <dbReference type="SAM" id="Phobius"/>
    </source>
</evidence>
<dbReference type="SUPFAM" id="SSF48452">
    <property type="entry name" value="TPR-like"/>
    <property type="match status" value="1"/>
</dbReference>
<evidence type="ECO:0000256" key="2">
    <source>
        <dbReference type="PROSITE-ProRule" id="PRU01091"/>
    </source>
</evidence>
<dbReference type="SMART" id="SM00028">
    <property type="entry name" value="TPR"/>
    <property type="match status" value="4"/>
</dbReference>
<dbReference type="PANTHER" id="PTHR12558:SF13">
    <property type="entry name" value="CELL DIVISION CYCLE PROTEIN 27 HOMOLOG"/>
    <property type="match status" value="1"/>
</dbReference>
<keyword evidence="4" id="KW-1133">Transmembrane helix</keyword>
<sequence length="772" mass="86423">MYEKFKINHFSIDPDDNTVTCDGDKRHVEPKAMQVLLALSEFAEKTVSRQYLLETAWGNRVVVDEALTRIISQLRNVLDDSKSRTLIQTVPKKGYRLNAPVIPVTDAVEDAGTAATHIDATSQADDTQTTAQVEALHADEPSQQMAEHRAGDAQPVSGETAPAPRGSRKSIIMLIEVLCVIVLIMLWFSTKDPDRATPQTQSVAVLPLKPIGDSQQTIYLAQGLSEELQGALSGSEGLRVPSRYSTFAQADNYDTPSDIARALEVEYLIEGSIAKQADAFKVVYRLIDAGLDKTLWSHSYEGEAVALPQITQNVAEQVKQYLQPDLSTLPTASEPANSTSVAAYQAYMRGKYWLMNGKTSEWFMQASAAFNQAIEADPDYAQAYGSLAYIYARYNFHDAYLQPDDAIEKARWAINKALALDPDERNALFATAILSTAGQAFKEAESSLDKVLNKHGEDSTALYLYSELRLAQNQYDKALNLALKAKQVDPLSPWINVNLAIVYFHRGEYSLALEASNSAINVDKSYTWAYVWKAKVLFESGRLDEAVQSMTACLEIDDGSPVNTAFTGILFLELDMPDKADSYFRQTAALFGDSTDARFWKSFLRFGYRHKDPEIARQLLSDLRLLDNRIFTLMPLFTALYLKDGLSDEGAEQIVSRFGESAINEQQPNHLNKEILAAYTVLTKGEADFSSLYPEDKKSKLQIPVIYPLLAGTKQDVAMPFTTRGADDLNWWPYMWVAQDFTARQFSEQIKKSYQQFILLRKEQREQIETSR</sequence>
<evidence type="ECO:0000256" key="1">
    <source>
        <dbReference type="ARBA" id="ARBA00023125"/>
    </source>
</evidence>
<dbReference type="InterPro" id="IPR019734">
    <property type="entry name" value="TPR_rpt"/>
</dbReference>
<evidence type="ECO:0000313" key="6">
    <source>
        <dbReference type="EMBL" id="QCZ92607.1"/>
    </source>
</evidence>
<dbReference type="PANTHER" id="PTHR12558">
    <property type="entry name" value="CELL DIVISION CYCLE 16,23,27"/>
    <property type="match status" value="1"/>
</dbReference>
<feature type="region of interest" description="Disordered" evidence="3">
    <location>
        <begin position="141"/>
        <end position="165"/>
    </location>
</feature>
<dbReference type="RefSeq" id="WP_139755359.1">
    <property type="nucleotide sequence ID" value="NZ_CP039852.1"/>
</dbReference>
<organism evidence="6 7">
    <name type="scientific">Salinimonas iocasae</name>
    <dbReference type="NCBI Taxonomy" id="2572577"/>
    <lineage>
        <taxon>Bacteria</taxon>
        <taxon>Pseudomonadati</taxon>
        <taxon>Pseudomonadota</taxon>
        <taxon>Gammaproteobacteria</taxon>
        <taxon>Alteromonadales</taxon>
        <taxon>Alteromonadaceae</taxon>
        <taxon>Alteromonas/Salinimonas group</taxon>
        <taxon>Salinimonas</taxon>
    </lineage>
</organism>
<dbReference type="Proteomes" id="UP000304912">
    <property type="component" value="Chromosome"/>
</dbReference>
<dbReference type="SMART" id="SM00862">
    <property type="entry name" value="Trans_reg_C"/>
    <property type="match status" value="1"/>
</dbReference>
<keyword evidence="7" id="KW-1185">Reference proteome</keyword>
<reference evidence="6 7" key="1">
    <citation type="submission" date="2019-04" db="EMBL/GenBank/DDBJ databases">
        <title>Salinimonas iocasae sp. nov., a halophilic bacterium isolated from the outer tube casing of tubeworms in Okinawa Trough.</title>
        <authorList>
            <person name="Zhang H."/>
            <person name="Wang H."/>
            <person name="Li C."/>
        </authorList>
    </citation>
    <scope>NUCLEOTIDE SEQUENCE [LARGE SCALE GENOMIC DNA]</scope>
    <source>
        <strain evidence="6 7">KX18D6</strain>
    </source>
</reference>
<dbReference type="SUPFAM" id="SSF46894">
    <property type="entry name" value="C-terminal effector domain of the bipartite response regulators"/>
    <property type="match status" value="1"/>
</dbReference>
<dbReference type="GO" id="GO:0000160">
    <property type="term" value="P:phosphorelay signal transduction system"/>
    <property type="evidence" value="ECO:0007669"/>
    <property type="project" value="InterPro"/>
</dbReference>
<dbReference type="CDD" id="cd00383">
    <property type="entry name" value="trans_reg_C"/>
    <property type="match status" value="1"/>
</dbReference>
<keyword evidence="4" id="KW-0812">Transmembrane</keyword>
<name>A0A5B7YA05_9ALTE</name>
<dbReference type="InterPro" id="IPR016032">
    <property type="entry name" value="Sig_transdc_resp-reg_C-effctor"/>
</dbReference>
<keyword evidence="4" id="KW-0472">Membrane</keyword>
<dbReference type="AlphaFoldDB" id="A0A5B7YA05"/>
<dbReference type="InterPro" id="IPR011990">
    <property type="entry name" value="TPR-like_helical_dom_sf"/>
</dbReference>
<feature type="transmembrane region" description="Helical" evidence="4">
    <location>
        <begin position="171"/>
        <end position="189"/>
    </location>
</feature>
<evidence type="ECO:0000256" key="3">
    <source>
        <dbReference type="SAM" id="MobiDB-lite"/>
    </source>
</evidence>